<dbReference type="InterPro" id="IPR004413">
    <property type="entry name" value="GatB"/>
</dbReference>
<evidence type="ECO:0000256" key="11">
    <source>
        <dbReference type="HAMAP-Rule" id="MF_00121"/>
    </source>
</evidence>
<name>A0A2N3G417_9ACTN</name>
<dbReference type="SUPFAM" id="SSF55931">
    <property type="entry name" value="Glutamine synthetase/guanido kinase"/>
    <property type="match status" value="1"/>
</dbReference>
<evidence type="ECO:0000256" key="4">
    <source>
        <dbReference type="ARBA" id="ARBA00022598"/>
    </source>
</evidence>
<dbReference type="SMART" id="SM00845">
    <property type="entry name" value="GatB_Yqey"/>
    <property type="match status" value="1"/>
</dbReference>
<reference evidence="13 14" key="1">
    <citation type="journal article" date="2017" name="ISME J.">
        <title>Potential for microbial H2 and metal transformations associated with novel bacteria and archaea in deep terrestrial subsurface sediments.</title>
        <authorList>
            <person name="Hernsdorf A.W."/>
            <person name="Amano Y."/>
            <person name="Miyakawa K."/>
            <person name="Ise K."/>
            <person name="Suzuki Y."/>
            <person name="Anantharaman K."/>
            <person name="Probst A."/>
            <person name="Burstein D."/>
            <person name="Thomas B.C."/>
            <person name="Banfield J.F."/>
        </authorList>
    </citation>
    <scope>NUCLEOTIDE SEQUENCE [LARGE SCALE GENOMIC DNA]</scope>
    <source>
        <strain evidence="13">HGW-Actinobacteria-3</strain>
    </source>
</reference>
<keyword evidence="4 11" id="KW-0436">Ligase</keyword>
<dbReference type="SUPFAM" id="SSF89095">
    <property type="entry name" value="GatB/YqeY motif"/>
    <property type="match status" value="1"/>
</dbReference>
<dbReference type="PANTHER" id="PTHR11659:SF0">
    <property type="entry name" value="GLUTAMYL-TRNA(GLN) AMIDOTRANSFERASE SUBUNIT B, MITOCHONDRIAL"/>
    <property type="match status" value="1"/>
</dbReference>
<dbReference type="EC" id="6.3.5.-" evidence="11"/>
<evidence type="ECO:0000256" key="2">
    <source>
        <dbReference type="ARBA" id="ARBA00011123"/>
    </source>
</evidence>
<accession>A0A2N3G417</accession>
<dbReference type="Pfam" id="PF02637">
    <property type="entry name" value="GatB_Yqey"/>
    <property type="match status" value="1"/>
</dbReference>
<gene>
    <name evidence="11" type="primary">gatB</name>
    <name evidence="13" type="ORF">CVT63_07870</name>
</gene>
<dbReference type="GO" id="GO:0016740">
    <property type="term" value="F:transferase activity"/>
    <property type="evidence" value="ECO:0007669"/>
    <property type="project" value="UniProtKB-KW"/>
</dbReference>
<evidence type="ECO:0000256" key="5">
    <source>
        <dbReference type="ARBA" id="ARBA00022741"/>
    </source>
</evidence>
<keyword evidence="7 11" id="KW-0648">Protein biosynthesis</keyword>
<comment type="caution">
    <text evidence="13">The sequence shown here is derived from an EMBL/GenBank/DDBJ whole genome shotgun (WGS) entry which is preliminary data.</text>
</comment>
<dbReference type="Gene3D" id="1.10.10.410">
    <property type="match status" value="1"/>
</dbReference>
<dbReference type="InterPro" id="IPR042114">
    <property type="entry name" value="GatB_C_1"/>
</dbReference>
<sequence>MKRETIIGLEIHAELNTKSKMFCGCEATFGGAPNTKTCPVCLGHPGSLPVINREAIGDAILLALALNCDITQRSIFHRKNYFYPDMPKNFQISQYDIPLSHDGGLDIEMDGYTRRVGITRVHIEEDTGKSVHIGESGRIHGAEHSLEDFNRAGIPLVEIVTEPDLRNPDEARAFLQMLRITLEYLGISDCKMEEGSLRCDANISIAVDGVMGTKVEIKNMNSFHALYHALAFEEKRQRIALDEGRKIVQETRHWDNAAGKTSPLRSKEEAFDYRYFPEPDLVPIEPDSAWLEEIKARMPELPAERLLRFEKEFGLSTEIARTLIGEKAMADYLEEAVACGQDPVALAKWIAGDFVAILKETAAHIAACPLKPSGLSELVALIEQKIISGKMAKEVMREAFETGMSPRDIVGAKGLAQIADGAEIESVVDEVIADNPDAAADMREGKSQALKFLMGQVMKRTKGKANPEMASDLLRKKLK</sequence>
<dbReference type="NCBIfam" id="NF004012">
    <property type="entry name" value="PRK05477.1-2"/>
    <property type="match status" value="1"/>
</dbReference>
<dbReference type="InterPro" id="IPR023168">
    <property type="entry name" value="GatB_Yqey_C_2"/>
</dbReference>
<dbReference type="GO" id="GO:0005524">
    <property type="term" value="F:ATP binding"/>
    <property type="evidence" value="ECO:0007669"/>
    <property type="project" value="UniProtKB-KW"/>
</dbReference>
<evidence type="ECO:0000256" key="1">
    <source>
        <dbReference type="ARBA" id="ARBA00005306"/>
    </source>
</evidence>
<dbReference type="InterPro" id="IPR017959">
    <property type="entry name" value="Asn/Gln-tRNA_amidoTrfase_suB/E"/>
</dbReference>
<evidence type="ECO:0000256" key="8">
    <source>
        <dbReference type="ARBA" id="ARBA00024799"/>
    </source>
</evidence>
<dbReference type="PROSITE" id="PS01234">
    <property type="entry name" value="GATB"/>
    <property type="match status" value="1"/>
</dbReference>
<evidence type="ECO:0000313" key="14">
    <source>
        <dbReference type="Proteomes" id="UP000233654"/>
    </source>
</evidence>
<evidence type="ECO:0000256" key="3">
    <source>
        <dbReference type="ARBA" id="ARBA00016923"/>
    </source>
</evidence>
<evidence type="ECO:0000259" key="12">
    <source>
        <dbReference type="SMART" id="SM00845"/>
    </source>
</evidence>
<dbReference type="AlphaFoldDB" id="A0A2N3G417"/>
<dbReference type="GO" id="GO:0050567">
    <property type="term" value="F:glutaminyl-tRNA synthase (glutamine-hydrolyzing) activity"/>
    <property type="evidence" value="ECO:0007669"/>
    <property type="project" value="UniProtKB-UniRule"/>
</dbReference>
<dbReference type="EMBL" id="PHEX01000094">
    <property type="protein sequence ID" value="PKQ27465.1"/>
    <property type="molecule type" value="Genomic_DNA"/>
</dbReference>
<evidence type="ECO:0000256" key="9">
    <source>
        <dbReference type="ARBA" id="ARBA00047380"/>
    </source>
</evidence>
<feature type="domain" description="Asn/Gln amidotransferase" evidence="12">
    <location>
        <begin position="331"/>
        <end position="478"/>
    </location>
</feature>
<evidence type="ECO:0000313" key="13">
    <source>
        <dbReference type="EMBL" id="PKQ27465.1"/>
    </source>
</evidence>
<comment type="catalytic activity">
    <reaction evidence="9 11">
        <text>L-aspartyl-tRNA(Asn) + L-glutamine + ATP + H2O = L-asparaginyl-tRNA(Asn) + L-glutamate + ADP + phosphate + 2 H(+)</text>
        <dbReference type="Rhea" id="RHEA:14513"/>
        <dbReference type="Rhea" id="RHEA-COMP:9674"/>
        <dbReference type="Rhea" id="RHEA-COMP:9677"/>
        <dbReference type="ChEBI" id="CHEBI:15377"/>
        <dbReference type="ChEBI" id="CHEBI:15378"/>
        <dbReference type="ChEBI" id="CHEBI:29985"/>
        <dbReference type="ChEBI" id="CHEBI:30616"/>
        <dbReference type="ChEBI" id="CHEBI:43474"/>
        <dbReference type="ChEBI" id="CHEBI:58359"/>
        <dbReference type="ChEBI" id="CHEBI:78515"/>
        <dbReference type="ChEBI" id="CHEBI:78516"/>
        <dbReference type="ChEBI" id="CHEBI:456216"/>
    </reaction>
</comment>
<protein>
    <recommendedName>
        <fullName evidence="3 11">Aspartyl/glutamyl-tRNA(Asn/Gln) amidotransferase subunit B</fullName>
        <shortName evidence="11">Asp/Glu-ADT subunit B</shortName>
        <ecNumber evidence="11">6.3.5.-</ecNumber>
    </recommendedName>
</protein>
<evidence type="ECO:0000256" key="10">
    <source>
        <dbReference type="ARBA" id="ARBA00047913"/>
    </source>
</evidence>
<dbReference type="InterPro" id="IPR014746">
    <property type="entry name" value="Gln_synth/guanido_kin_cat_dom"/>
</dbReference>
<comment type="subunit">
    <text evidence="2 11">Heterotrimer of A, B and C subunits.</text>
</comment>
<dbReference type="GO" id="GO:0050566">
    <property type="term" value="F:asparaginyl-tRNA synthase (glutamine-hydrolyzing) activity"/>
    <property type="evidence" value="ECO:0007669"/>
    <property type="project" value="RHEA"/>
</dbReference>
<evidence type="ECO:0000256" key="6">
    <source>
        <dbReference type="ARBA" id="ARBA00022840"/>
    </source>
</evidence>
<organism evidence="13 14">
    <name type="scientific">Candidatus Anoxymicrobium japonicum</name>
    <dbReference type="NCBI Taxonomy" id="2013648"/>
    <lineage>
        <taxon>Bacteria</taxon>
        <taxon>Bacillati</taxon>
        <taxon>Actinomycetota</taxon>
        <taxon>Candidatus Geothermincolia</taxon>
        <taxon>Candidatus Geothermincolales</taxon>
        <taxon>Candidatus Anoxymicrobiaceae</taxon>
        <taxon>Candidatus Anoxymicrobium</taxon>
    </lineage>
</organism>
<dbReference type="NCBIfam" id="TIGR00133">
    <property type="entry name" value="gatB"/>
    <property type="match status" value="1"/>
</dbReference>
<proteinExistence type="inferred from homology"/>
<evidence type="ECO:0000256" key="7">
    <source>
        <dbReference type="ARBA" id="ARBA00022917"/>
    </source>
</evidence>
<comment type="function">
    <text evidence="8 11">Allows the formation of correctly charged Asn-tRNA(Asn) or Gln-tRNA(Gln) through the transamidation of misacylated Asp-tRNA(Asn) or Glu-tRNA(Gln) in organisms which lack either or both of asparaginyl-tRNA or glutaminyl-tRNA synthetases. The reaction takes place in the presence of glutamine and ATP through an activated phospho-Asp-tRNA(Asn) or phospho-Glu-tRNA(Gln).</text>
</comment>
<dbReference type="HAMAP" id="MF_00121">
    <property type="entry name" value="GatB"/>
    <property type="match status" value="1"/>
</dbReference>
<dbReference type="PANTHER" id="PTHR11659">
    <property type="entry name" value="GLUTAMYL-TRNA GLN AMIDOTRANSFERASE SUBUNIT B MITOCHONDRIAL AND PROKARYOTIC PET112-RELATED"/>
    <property type="match status" value="1"/>
</dbReference>
<dbReference type="InterPro" id="IPR006075">
    <property type="entry name" value="Asn/Gln-tRNA_Trfase_suB/E_cat"/>
</dbReference>
<dbReference type="Proteomes" id="UP000233654">
    <property type="component" value="Unassembled WGS sequence"/>
</dbReference>
<dbReference type="Pfam" id="PF02934">
    <property type="entry name" value="GatB_N"/>
    <property type="match status" value="1"/>
</dbReference>
<comment type="catalytic activity">
    <reaction evidence="10 11">
        <text>L-glutamyl-tRNA(Gln) + L-glutamine + ATP + H2O = L-glutaminyl-tRNA(Gln) + L-glutamate + ADP + phosphate + H(+)</text>
        <dbReference type="Rhea" id="RHEA:17521"/>
        <dbReference type="Rhea" id="RHEA-COMP:9681"/>
        <dbReference type="Rhea" id="RHEA-COMP:9684"/>
        <dbReference type="ChEBI" id="CHEBI:15377"/>
        <dbReference type="ChEBI" id="CHEBI:15378"/>
        <dbReference type="ChEBI" id="CHEBI:29985"/>
        <dbReference type="ChEBI" id="CHEBI:30616"/>
        <dbReference type="ChEBI" id="CHEBI:43474"/>
        <dbReference type="ChEBI" id="CHEBI:58359"/>
        <dbReference type="ChEBI" id="CHEBI:78520"/>
        <dbReference type="ChEBI" id="CHEBI:78521"/>
        <dbReference type="ChEBI" id="CHEBI:456216"/>
    </reaction>
</comment>
<dbReference type="FunFam" id="1.10.10.410:FF:000001">
    <property type="entry name" value="Aspartyl/glutamyl-tRNA(Asn/Gln) amidotransferase subunit B"/>
    <property type="match status" value="1"/>
</dbReference>
<keyword evidence="13" id="KW-0808">Transferase</keyword>
<dbReference type="GO" id="GO:0006412">
    <property type="term" value="P:translation"/>
    <property type="evidence" value="ECO:0007669"/>
    <property type="project" value="UniProtKB-UniRule"/>
</dbReference>
<dbReference type="NCBIfam" id="NF004014">
    <property type="entry name" value="PRK05477.1-4"/>
    <property type="match status" value="1"/>
</dbReference>
<keyword evidence="5 11" id="KW-0547">Nucleotide-binding</keyword>
<dbReference type="InterPro" id="IPR017958">
    <property type="entry name" value="Gln-tRNA_amidoTrfase_suB_CS"/>
</dbReference>
<dbReference type="Gene3D" id="1.10.150.380">
    <property type="entry name" value="GatB domain, N-terminal subdomain"/>
    <property type="match status" value="1"/>
</dbReference>
<keyword evidence="6 11" id="KW-0067">ATP-binding</keyword>
<comment type="similarity">
    <text evidence="1 11">Belongs to the GatB/GatE family. GatB subfamily.</text>
</comment>
<dbReference type="GO" id="GO:0070681">
    <property type="term" value="P:glutaminyl-tRNAGln biosynthesis via transamidation"/>
    <property type="evidence" value="ECO:0007669"/>
    <property type="project" value="TreeGrafter"/>
</dbReference>
<dbReference type="InterPro" id="IPR003789">
    <property type="entry name" value="Asn/Gln_tRNA_amidoTrase-B-like"/>
</dbReference>
<dbReference type="InterPro" id="IPR018027">
    <property type="entry name" value="Asn/Gln_amidotransferase"/>
</dbReference>